<name>A0A164ZHI1_XYLHT</name>
<organism evidence="1 2">
    <name type="scientific">Xylona heveae (strain CBS 132557 / TC161)</name>
    <dbReference type="NCBI Taxonomy" id="1328760"/>
    <lineage>
        <taxon>Eukaryota</taxon>
        <taxon>Fungi</taxon>
        <taxon>Dikarya</taxon>
        <taxon>Ascomycota</taxon>
        <taxon>Pezizomycotina</taxon>
        <taxon>Xylonomycetes</taxon>
        <taxon>Xylonales</taxon>
        <taxon>Xylonaceae</taxon>
        <taxon>Xylona</taxon>
    </lineage>
</organism>
<dbReference type="GO" id="GO:0006457">
    <property type="term" value="P:protein folding"/>
    <property type="evidence" value="ECO:0007669"/>
    <property type="project" value="TreeGrafter"/>
</dbReference>
<dbReference type="GO" id="GO:0005634">
    <property type="term" value="C:nucleus"/>
    <property type="evidence" value="ECO:0007669"/>
    <property type="project" value="TreeGrafter"/>
</dbReference>
<dbReference type="InterPro" id="IPR019734">
    <property type="entry name" value="TPR_rpt"/>
</dbReference>
<dbReference type="STRING" id="1328760.A0A164ZHI1"/>
<dbReference type="AlphaFoldDB" id="A0A164ZHI1"/>
<proteinExistence type="predicted"/>
<evidence type="ECO:0000313" key="2">
    <source>
        <dbReference type="Proteomes" id="UP000076632"/>
    </source>
</evidence>
<accession>A0A164ZHI1</accession>
<dbReference type="GO" id="GO:0005829">
    <property type="term" value="C:cytosol"/>
    <property type="evidence" value="ECO:0007669"/>
    <property type="project" value="TreeGrafter"/>
</dbReference>
<dbReference type="PANTHER" id="PTHR46035:SF3">
    <property type="entry name" value="TRANSLOCATION PROTEIN SEC72"/>
    <property type="match status" value="1"/>
</dbReference>
<dbReference type="Proteomes" id="UP000076632">
    <property type="component" value="Unassembled WGS sequence"/>
</dbReference>
<dbReference type="InterPro" id="IPR011990">
    <property type="entry name" value="TPR-like_helical_dom_sf"/>
</dbReference>
<evidence type="ECO:0008006" key="3">
    <source>
        <dbReference type="Google" id="ProtNLM"/>
    </source>
</evidence>
<dbReference type="PANTHER" id="PTHR46035">
    <property type="entry name" value="TETRATRICOPEPTIDE REPEAT PROTEIN 4"/>
    <property type="match status" value="1"/>
</dbReference>
<dbReference type="GeneID" id="28895210"/>
<evidence type="ECO:0000313" key="1">
    <source>
        <dbReference type="EMBL" id="KZF19111.1"/>
    </source>
</evidence>
<dbReference type="EMBL" id="KV407467">
    <property type="protein sequence ID" value="KZF19111.1"/>
    <property type="molecule type" value="Genomic_DNA"/>
</dbReference>
<dbReference type="GO" id="GO:0030544">
    <property type="term" value="F:Hsp70 protein binding"/>
    <property type="evidence" value="ECO:0007669"/>
    <property type="project" value="TreeGrafter"/>
</dbReference>
<protein>
    <recommendedName>
        <fullName evidence="3">Translocation protein sec72</fullName>
    </recommendedName>
</protein>
<dbReference type="Gene3D" id="1.25.40.10">
    <property type="entry name" value="Tetratricopeptide repeat domain"/>
    <property type="match status" value="1"/>
</dbReference>
<dbReference type="GO" id="GO:0051879">
    <property type="term" value="F:Hsp90 protein binding"/>
    <property type="evidence" value="ECO:0007669"/>
    <property type="project" value="TreeGrafter"/>
</dbReference>
<dbReference type="OMA" id="KMYTLAI"/>
<reference evidence="1 2" key="1">
    <citation type="journal article" date="2016" name="Fungal Biol.">
        <title>The genome of Xylona heveae provides a window into fungal endophytism.</title>
        <authorList>
            <person name="Gazis R."/>
            <person name="Kuo A."/>
            <person name="Riley R."/>
            <person name="LaButti K."/>
            <person name="Lipzen A."/>
            <person name="Lin J."/>
            <person name="Amirebrahimi M."/>
            <person name="Hesse C.N."/>
            <person name="Spatafora J.W."/>
            <person name="Henrissat B."/>
            <person name="Hainaut M."/>
            <person name="Grigoriev I.V."/>
            <person name="Hibbett D.S."/>
        </authorList>
    </citation>
    <scope>NUCLEOTIDE SEQUENCE [LARGE SCALE GENOMIC DNA]</scope>
    <source>
        <strain evidence="1 2">TC161</strain>
    </source>
</reference>
<sequence>MDETFTLLPLHLDPSSKAISTSSTSSTSSSSALTTELATLNALHRTLLSLETPGKTPPPPIPVNPKRSAAITKMRENGNAHFRKGAHAEAVRLYTFAIDMALGRPVWEPAGLVREEVAGLFANRAAAQMGLRNFPEAAVDAETSVEMKRIGNAKAWWRRGKCLVEMGRLRESKDWLGKALEVEGKEAEIVGLLAEVKKELERRGE</sequence>
<gene>
    <name evidence="1" type="ORF">L228DRAFT_215302</name>
</gene>
<keyword evidence="2" id="KW-1185">Reference proteome</keyword>
<dbReference type="OrthoDB" id="433738at2759"/>
<dbReference type="SMART" id="SM00028">
    <property type="entry name" value="TPR"/>
    <property type="match status" value="2"/>
</dbReference>
<dbReference type="InParanoid" id="A0A164ZHI1"/>
<dbReference type="SUPFAM" id="SSF48452">
    <property type="entry name" value="TPR-like"/>
    <property type="match status" value="1"/>
</dbReference>
<dbReference type="RefSeq" id="XP_018184666.1">
    <property type="nucleotide sequence ID" value="XM_018330073.1"/>
</dbReference>